<dbReference type="InterPro" id="IPR052343">
    <property type="entry name" value="Retrotransposon-Effector_Assoc"/>
</dbReference>
<dbReference type="PANTHER" id="PTHR46890">
    <property type="entry name" value="NON-LTR RETROLELEMENT REVERSE TRANSCRIPTASE-LIKE PROTEIN-RELATED"/>
    <property type="match status" value="1"/>
</dbReference>
<feature type="domain" description="Reverse transcriptase" evidence="1">
    <location>
        <begin position="35"/>
        <end position="259"/>
    </location>
</feature>
<dbReference type="PANTHER" id="PTHR46890:SF50">
    <property type="entry name" value="RNA-DIRECTED DNA POLYMERASE, EUKARYOTA, REVERSE TRANSCRIPTASE ZINC-BINDING DOMAIN PROTEIN-RELATED"/>
    <property type="match status" value="1"/>
</dbReference>
<evidence type="ECO:0000259" key="1">
    <source>
        <dbReference type="PROSITE" id="PS50878"/>
    </source>
</evidence>
<dbReference type="CDD" id="cd01650">
    <property type="entry name" value="RT_nLTR_like"/>
    <property type="match status" value="1"/>
</dbReference>
<organism evidence="2">
    <name type="scientific">Nicotiana tabacum</name>
    <name type="common">Common tobacco</name>
    <dbReference type="NCBI Taxonomy" id="4097"/>
    <lineage>
        <taxon>Eukaryota</taxon>
        <taxon>Viridiplantae</taxon>
        <taxon>Streptophyta</taxon>
        <taxon>Embryophyta</taxon>
        <taxon>Tracheophyta</taxon>
        <taxon>Spermatophyta</taxon>
        <taxon>Magnoliopsida</taxon>
        <taxon>eudicotyledons</taxon>
        <taxon>Gunneridae</taxon>
        <taxon>Pentapetalae</taxon>
        <taxon>asterids</taxon>
        <taxon>lamiids</taxon>
        <taxon>Solanales</taxon>
        <taxon>Solanaceae</taxon>
        <taxon>Nicotianoideae</taxon>
        <taxon>Nicotianeae</taxon>
        <taxon>Nicotiana</taxon>
    </lineage>
</organism>
<dbReference type="SUPFAM" id="SSF56672">
    <property type="entry name" value="DNA/RNA polymerases"/>
    <property type="match status" value="1"/>
</dbReference>
<proteinExistence type="predicted"/>
<dbReference type="OMA" id="TIWECER"/>
<dbReference type="InterPro" id="IPR043502">
    <property type="entry name" value="DNA/RNA_pol_sf"/>
</dbReference>
<accession>A0A1S3YTN8</accession>
<dbReference type="RefSeq" id="XP_016455345.1">
    <property type="nucleotide sequence ID" value="XM_016599859.1"/>
</dbReference>
<name>A0A1S3YTN8_TOBAC</name>
<protein>
    <recommendedName>
        <fullName evidence="1">Reverse transcriptase domain-containing protein</fullName>
    </recommendedName>
</protein>
<gene>
    <name evidence="2" type="primary">LOC107779425</name>
</gene>
<dbReference type="InterPro" id="IPR000477">
    <property type="entry name" value="RT_dom"/>
</dbReference>
<evidence type="ECO:0000313" key="2">
    <source>
        <dbReference type="RefSeq" id="XP_016455345.1"/>
    </source>
</evidence>
<dbReference type="InterPro" id="IPR043128">
    <property type="entry name" value="Rev_trsase/Diguanyl_cyclase"/>
</dbReference>
<dbReference type="OrthoDB" id="1305336at2759"/>
<sequence>MCATDKAPCPDGYTMGYFIKCWDILKQDIMEAFNNFHSQEMFERSFNATYIALILKKTGAKELRGFMAISLIGSFYKLISNVLTELKRVVDKLVDAQQMAFIKGRQIMDAVLIANEAMDSRIKQKKSGILCKLDIERAYDHVNWRFLLKMFFFPAHGGLRQGDRLSPFLFIIAMEGLNNMIKTTKVNGWIKGFEVARNGTNSLEITYLQYADDTLVFYDAEEEHLRFLRVILVLFEDISGLHINWKKSHFFLITVVPNN</sequence>
<reference evidence="2" key="1">
    <citation type="submission" date="2025-08" db="UniProtKB">
        <authorList>
            <consortium name="RefSeq"/>
        </authorList>
    </citation>
    <scope>IDENTIFICATION</scope>
</reference>
<dbReference type="KEGG" id="nta:107779425"/>
<dbReference type="Pfam" id="PF00078">
    <property type="entry name" value="RVT_1"/>
    <property type="match status" value="1"/>
</dbReference>
<dbReference type="PROSITE" id="PS50878">
    <property type="entry name" value="RT_POL"/>
    <property type="match status" value="1"/>
</dbReference>
<dbReference type="STRING" id="4097.A0A1S3YTN8"/>
<dbReference type="Gene3D" id="3.30.70.270">
    <property type="match status" value="1"/>
</dbReference>
<dbReference type="PaxDb" id="4097-A0A1S3YTN8"/>
<dbReference type="AlphaFoldDB" id="A0A1S3YTN8"/>